<keyword evidence="5 9" id="KW-0297">G-protein coupled receptor</keyword>
<evidence type="ECO:0000256" key="1">
    <source>
        <dbReference type="ARBA" id="ARBA00004141"/>
    </source>
</evidence>
<evidence type="ECO:0000256" key="9">
    <source>
        <dbReference type="RuleBase" id="RU000688"/>
    </source>
</evidence>
<dbReference type="GO" id="GO:0043005">
    <property type="term" value="C:neuron projection"/>
    <property type="evidence" value="ECO:0007669"/>
    <property type="project" value="TreeGrafter"/>
</dbReference>
<dbReference type="AlphaFoldDB" id="A0A0N4ZN03"/>
<evidence type="ECO:0000256" key="2">
    <source>
        <dbReference type="ARBA" id="ARBA00010663"/>
    </source>
</evidence>
<dbReference type="WBParaSite" id="PTRK_0000991900.1">
    <property type="protein sequence ID" value="PTRK_0000991900.1"/>
    <property type="gene ID" value="PTRK_0000991900"/>
</dbReference>
<evidence type="ECO:0000256" key="6">
    <source>
        <dbReference type="ARBA" id="ARBA00023136"/>
    </source>
</evidence>
<dbReference type="PROSITE" id="PS00237">
    <property type="entry name" value="G_PROTEIN_RECEP_F1_1"/>
    <property type="match status" value="1"/>
</dbReference>
<feature type="domain" description="G-protein coupled receptors family 1 profile" evidence="11">
    <location>
        <begin position="51"/>
        <end position="341"/>
    </location>
</feature>
<evidence type="ECO:0000256" key="8">
    <source>
        <dbReference type="ARBA" id="ARBA00023224"/>
    </source>
</evidence>
<dbReference type="Gene3D" id="1.20.1070.10">
    <property type="entry name" value="Rhodopsin 7-helix transmembrane proteins"/>
    <property type="match status" value="1"/>
</dbReference>
<evidence type="ECO:0000259" key="11">
    <source>
        <dbReference type="PROSITE" id="PS50262"/>
    </source>
</evidence>
<keyword evidence="12" id="KW-1185">Reference proteome</keyword>
<dbReference type="PANTHER" id="PTHR24235">
    <property type="entry name" value="NEUROPEPTIDE Y RECEPTOR"/>
    <property type="match status" value="1"/>
</dbReference>
<dbReference type="PRINTS" id="PR01012">
    <property type="entry name" value="NRPEPTIDEYR"/>
</dbReference>
<evidence type="ECO:0000313" key="13">
    <source>
        <dbReference type="WBParaSite" id="PTRK_0000991900.1"/>
    </source>
</evidence>
<sequence>MENINIILNYNSDDINCTSYNVAYPDPSTHWISIVGFTTYYTIIFILGLIGNFYILILTIKYKTLQSVQNIFILNLSIADIFLCLTSIPVTPLVNIQKEWIFGEIGCRVSGAIQAISIFISTYSLCAISIDRYYRLIESPNTALTKVQAIIATLTIWLVSVILTFPYVYNMKLVSYDEICGFFCTEAWESNKYRQIYTIVLLFFQAVLPFCIMAICYHQIFSTLHNRANSKILSITQQVNLLSMLTSTVGNDVCINKLEVNKLIEKRKKIMSQKKKITIILVLMVLIFAVASLPLNIVSILTEIESHNIFELNDGTDLTYLINIIVHAIAMIVCITNPLLYALLNPEFRIMVMKSLNCYISAFNLGGNSMYFSNHNNENDHDFV</sequence>
<protein>
    <submittedName>
        <fullName evidence="13">G_PROTEIN_RECEP_F1_2 domain-containing protein</fullName>
    </submittedName>
</protein>
<accession>A0A0N4ZN03</accession>
<keyword evidence="3 9" id="KW-0812">Transmembrane</keyword>
<comment type="subcellular location">
    <subcellularLocation>
        <location evidence="1">Membrane</location>
        <topology evidence="1">Multi-pass membrane protein</topology>
    </subcellularLocation>
</comment>
<feature type="transmembrane region" description="Helical" evidence="10">
    <location>
        <begin position="196"/>
        <end position="217"/>
    </location>
</feature>
<feature type="transmembrane region" description="Helical" evidence="10">
    <location>
        <begin position="277"/>
        <end position="300"/>
    </location>
</feature>
<evidence type="ECO:0000313" key="12">
    <source>
        <dbReference type="Proteomes" id="UP000038045"/>
    </source>
</evidence>
<dbReference type="GO" id="GO:0004983">
    <property type="term" value="F:neuropeptide Y receptor activity"/>
    <property type="evidence" value="ECO:0007669"/>
    <property type="project" value="InterPro"/>
</dbReference>
<dbReference type="GO" id="GO:0005886">
    <property type="term" value="C:plasma membrane"/>
    <property type="evidence" value="ECO:0007669"/>
    <property type="project" value="TreeGrafter"/>
</dbReference>
<proteinExistence type="inferred from homology"/>
<feature type="transmembrane region" description="Helical" evidence="10">
    <location>
        <begin position="320"/>
        <end position="344"/>
    </location>
</feature>
<dbReference type="InterPro" id="IPR017452">
    <property type="entry name" value="GPCR_Rhodpsn_7TM"/>
</dbReference>
<dbReference type="GO" id="GO:0042923">
    <property type="term" value="F:neuropeptide binding"/>
    <property type="evidence" value="ECO:0007669"/>
    <property type="project" value="TreeGrafter"/>
</dbReference>
<evidence type="ECO:0000256" key="7">
    <source>
        <dbReference type="ARBA" id="ARBA00023170"/>
    </source>
</evidence>
<keyword evidence="7 9" id="KW-0675">Receptor</keyword>
<organism evidence="12 13">
    <name type="scientific">Parastrongyloides trichosuri</name>
    <name type="common">Possum-specific nematode worm</name>
    <dbReference type="NCBI Taxonomy" id="131310"/>
    <lineage>
        <taxon>Eukaryota</taxon>
        <taxon>Metazoa</taxon>
        <taxon>Ecdysozoa</taxon>
        <taxon>Nematoda</taxon>
        <taxon>Chromadorea</taxon>
        <taxon>Rhabditida</taxon>
        <taxon>Tylenchina</taxon>
        <taxon>Panagrolaimomorpha</taxon>
        <taxon>Strongyloidoidea</taxon>
        <taxon>Strongyloididae</taxon>
        <taxon>Parastrongyloides</taxon>
    </lineage>
</organism>
<keyword evidence="6 10" id="KW-0472">Membrane</keyword>
<evidence type="ECO:0000256" key="5">
    <source>
        <dbReference type="ARBA" id="ARBA00023040"/>
    </source>
</evidence>
<feature type="transmembrane region" description="Helical" evidence="10">
    <location>
        <begin position="40"/>
        <end position="60"/>
    </location>
</feature>
<feature type="transmembrane region" description="Helical" evidence="10">
    <location>
        <begin position="111"/>
        <end position="130"/>
    </location>
</feature>
<dbReference type="InterPro" id="IPR000276">
    <property type="entry name" value="GPCR_Rhodpsn"/>
</dbReference>
<dbReference type="PANTHER" id="PTHR24235:SF27">
    <property type="entry name" value="NEUROPEPTIDE RECEPTOR NPR-1"/>
    <property type="match status" value="1"/>
</dbReference>
<feature type="transmembrane region" description="Helical" evidence="10">
    <location>
        <begin position="72"/>
        <end position="91"/>
    </location>
</feature>
<name>A0A0N4ZN03_PARTI</name>
<dbReference type="PROSITE" id="PS50262">
    <property type="entry name" value="G_PROTEIN_RECEP_F1_2"/>
    <property type="match status" value="1"/>
</dbReference>
<dbReference type="Proteomes" id="UP000038045">
    <property type="component" value="Unplaced"/>
</dbReference>
<evidence type="ECO:0000256" key="3">
    <source>
        <dbReference type="ARBA" id="ARBA00022692"/>
    </source>
</evidence>
<dbReference type="PRINTS" id="PR00237">
    <property type="entry name" value="GPCRRHODOPSN"/>
</dbReference>
<evidence type="ECO:0000256" key="4">
    <source>
        <dbReference type="ARBA" id="ARBA00022989"/>
    </source>
</evidence>
<dbReference type="STRING" id="131310.A0A0N4ZN03"/>
<comment type="similarity">
    <text evidence="2 9">Belongs to the G-protein coupled receptor 1 family.</text>
</comment>
<dbReference type="SUPFAM" id="SSF81321">
    <property type="entry name" value="Family A G protein-coupled receptor-like"/>
    <property type="match status" value="1"/>
</dbReference>
<feature type="transmembrane region" description="Helical" evidence="10">
    <location>
        <begin position="150"/>
        <end position="169"/>
    </location>
</feature>
<keyword evidence="8 9" id="KW-0807">Transducer</keyword>
<dbReference type="Pfam" id="PF00001">
    <property type="entry name" value="7tm_1"/>
    <property type="match status" value="1"/>
</dbReference>
<keyword evidence="4 10" id="KW-1133">Transmembrane helix</keyword>
<dbReference type="InterPro" id="IPR000611">
    <property type="entry name" value="NPY_rcpt"/>
</dbReference>
<reference evidence="13" key="1">
    <citation type="submission" date="2017-02" db="UniProtKB">
        <authorList>
            <consortium name="WormBaseParasite"/>
        </authorList>
    </citation>
    <scope>IDENTIFICATION</scope>
</reference>
<evidence type="ECO:0000256" key="10">
    <source>
        <dbReference type="SAM" id="Phobius"/>
    </source>
</evidence>